<dbReference type="GO" id="GO:0046475">
    <property type="term" value="P:glycerophospholipid catabolic process"/>
    <property type="evidence" value="ECO:0007669"/>
    <property type="project" value="TreeGrafter"/>
</dbReference>
<accession>A0A674J9S9</accession>
<dbReference type="Proteomes" id="UP000472274">
    <property type="component" value="Unplaced"/>
</dbReference>
<keyword evidence="1 3" id="KW-0378">Hydrolase</keyword>
<protein>
    <recommendedName>
        <fullName evidence="4">PLA2c domain-containing protein</fullName>
    </recommendedName>
</protein>
<dbReference type="GO" id="GO:0005829">
    <property type="term" value="C:cytosol"/>
    <property type="evidence" value="ECO:0007669"/>
    <property type="project" value="TreeGrafter"/>
</dbReference>
<evidence type="ECO:0000256" key="3">
    <source>
        <dbReference type="PROSITE-ProRule" id="PRU00555"/>
    </source>
</evidence>
<evidence type="ECO:0000256" key="2">
    <source>
        <dbReference type="ARBA" id="ARBA00023098"/>
    </source>
</evidence>
<reference evidence="5" key="1">
    <citation type="submission" date="2025-08" db="UniProtKB">
        <authorList>
            <consortium name="Ensembl"/>
        </authorList>
    </citation>
    <scope>IDENTIFICATION</scope>
</reference>
<dbReference type="PANTHER" id="PTHR10728">
    <property type="entry name" value="CYTOSOLIC PHOSPHOLIPASE A2"/>
    <property type="match status" value="1"/>
</dbReference>
<dbReference type="SMART" id="SM00022">
    <property type="entry name" value="PLAc"/>
    <property type="match status" value="1"/>
</dbReference>
<dbReference type="SUPFAM" id="SSF52151">
    <property type="entry name" value="FabD/lysophospholipase-like"/>
    <property type="match status" value="1"/>
</dbReference>
<evidence type="ECO:0000313" key="6">
    <source>
        <dbReference type="Proteomes" id="UP000472274"/>
    </source>
</evidence>
<dbReference type="GO" id="GO:0005509">
    <property type="term" value="F:calcium ion binding"/>
    <property type="evidence" value="ECO:0007669"/>
    <property type="project" value="TreeGrafter"/>
</dbReference>
<dbReference type="PROSITE" id="PS51210">
    <property type="entry name" value="PLA2C"/>
    <property type="match status" value="1"/>
</dbReference>
<dbReference type="PANTHER" id="PTHR10728:SF24">
    <property type="entry name" value="CYTOSOLIC PHOSPHOLIPASE A2 EPSILON"/>
    <property type="match status" value="1"/>
</dbReference>
<feature type="domain" description="PLA2c" evidence="4">
    <location>
        <begin position="19"/>
        <end position="515"/>
    </location>
</feature>
<dbReference type="GeneTree" id="ENSGT01030000234606"/>
<name>A0A674J9S9_9SAUR</name>
<keyword evidence="2 3" id="KW-0443">Lipid metabolism</keyword>
<evidence type="ECO:0000256" key="1">
    <source>
        <dbReference type="ARBA" id="ARBA00022801"/>
    </source>
</evidence>
<dbReference type="AlphaFoldDB" id="A0A674J9S9"/>
<dbReference type="GO" id="GO:0047498">
    <property type="term" value="F:calcium-dependent phospholipase A2 activity"/>
    <property type="evidence" value="ECO:0007669"/>
    <property type="project" value="TreeGrafter"/>
</dbReference>
<dbReference type="GO" id="GO:0005544">
    <property type="term" value="F:calcium-dependent phospholipid binding"/>
    <property type="evidence" value="ECO:0007669"/>
    <property type="project" value="TreeGrafter"/>
</dbReference>
<dbReference type="Ensembl" id="ENSTMTT00000019293.1">
    <property type="protein sequence ID" value="ENSTMTP00000018636.1"/>
    <property type="gene ID" value="ENSTMTG00000013629.1"/>
</dbReference>
<keyword evidence="6" id="KW-1185">Reference proteome</keyword>
<sequence length="515" mass="58934">MASQVVTTCNMCACVFPGLCSSSEDLDVRLGFDLCTEEQDFLCKRKNYVAAALKKVLQLEEDLQDDEIPVVAIMTTGGGMRSLTTTYGSLLGLKKLNVIDCAMYLTGLSGTTWTMANLYRDADWSQQDLSGKINEARKHVTKCKMGSFSMERMKYYNKQLCQRKQEGHRTSSIDLWGLIVEYLLHDGKDNHKLSDQRQAVDQGQNPLPIYVAINVKDNYSTLDFKGKDIPEMYLILNLGGMWSSLFSLNLLYIWNLSHTSEDFWHRWTRDRVNDIGKFPVLPMRPHEQKTQVFTTASPLSRVLRGAITERTSVAQYHSFLKGLQLHNDYLENDKFCRWKDTVLDTSPNQLTETAEYLSLIDTGFFINTSCPPLLRPERKVDVILHLNYSAGSQILSCKYYSEQGIPFPKVALSEEERKNLKECYLFDDAETPGAPILLFFPLVNDTYQSYKAPGKLSAVANRFSPYSTYSVTYKEQDYDQLVKLTEYNILNNKHLILQALRTAVERQKRHKKYGA</sequence>
<reference evidence="5" key="2">
    <citation type="submission" date="2025-09" db="UniProtKB">
        <authorList>
            <consortium name="Ensembl"/>
        </authorList>
    </citation>
    <scope>IDENTIFICATION</scope>
</reference>
<proteinExistence type="predicted"/>
<dbReference type="Gene3D" id="3.40.1090.10">
    <property type="entry name" value="Cytosolic phospholipase A2 catalytic domain"/>
    <property type="match status" value="2"/>
</dbReference>
<dbReference type="InterPro" id="IPR002642">
    <property type="entry name" value="LysoPLipase_cat_dom"/>
</dbReference>
<organism evidence="5 6">
    <name type="scientific">Terrapene triunguis</name>
    <name type="common">Three-toed box turtle</name>
    <dbReference type="NCBI Taxonomy" id="2587831"/>
    <lineage>
        <taxon>Eukaryota</taxon>
        <taxon>Metazoa</taxon>
        <taxon>Chordata</taxon>
        <taxon>Craniata</taxon>
        <taxon>Vertebrata</taxon>
        <taxon>Euteleostomi</taxon>
        <taxon>Archelosauria</taxon>
        <taxon>Testudinata</taxon>
        <taxon>Testudines</taxon>
        <taxon>Cryptodira</taxon>
        <taxon>Durocryptodira</taxon>
        <taxon>Testudinoidea</taxon>
        <taxon>Emydidae</taxon>
        <taxon>Terrapene</taxon>
    </lineage>
</organism>
<evidence type="ECO:0000259" key="4">
    <source>
        <dbReference type="PROSITE" id="PS51210"/>
    </source>
</evidence>
<dbReference type="InterPro" id="IPR016035">
    <property type="entry name" value="Acyl_Trfase/lysoPLipase"/>
</dbReference>
<dbReference type="Pfam" id="PF01735">
    <property type="entry name" value="PLA2_B"/>
    <property type="match status" value="1"/>
</dbReference>
<evidence type="ECO:0000313" key="5">
    <source>
        <dbReference type="Ensembl" id="ENSTMTP00000018636.1"/>
    </source>
</evidence>
<keyword evidence="3" id="KW-0442">Lipid degradation</keyword>